<sequence>MLSNFEKQSQTELFDILENLSRLNLRWFAEIGEYDFYFKRFVEPIESISSDENIIQRISTERELYVRLVEFQSLLGGDDSDEKEISVAANDSQTTRSRASKYHLTVVEAFVDTYRKFGYTTTQIVEFLSEKGIVTSLKQVNNVIDSRKLKRYVSIRKRSSKDYIDVLAIYVKTFMQFGFKVSEMVSSLADLGIETSIKQINNVIYSRDLSRFVSSSIAETSVCVYE</sequence>
<reference evidence="2" key="1">
    <citation type="submission" date="2019-03" db="EMBL/GenBank/DDBJ databases">
        <title>Weissella sp. 26KH-42 Genome sequencing.</title>
        <authorList>
            <person name="Heo J."/>
            <person name="Kim S.-J."/>
            <person name="Kim J.-S."/>
            <person name="Hong S.-B."/>
            <person name="Kwon S.-W."/>
        </authorList>
    </citation>
    <scope>NUCLEOTIDE SEQUENCE [LARGE SCALE GENOMIC DNA]</scope>
    <source>
        <strain evidence="2">26KH-42</strain>
    </source>
</reference>
<keyword evidence="2" id="KW-1185">Reference proteome</keyword>
<name>A0A4P6YX24_9LACO</name>
<gene>
    <name evidence="1" type="ORF">EQG49_13290</name>
</gene>
<dbReference type="EMBL" id="CP037940">
    <property type="protein sequence ID" value="QBO37371.1"/>
    <property type="molecule type" value="Genomic_DNA"/>
</dbReference>
<dbReference type="RefSeq" id="WP_133364448.1">
    <property type="nucleotide sequence ID" value="NZ_CP037940.1"/>
</dbReference>
<evidence type="ECO:0000313" key="2">
    <source>
        <dbReference type="Proteomes" id="UP000292886"/>
    </source>
</evidence>
<dbReference type="Proteomes" id="UP000292886">
    <property type="component" value="Chromosome"/>
</dbReference>
<dbReference type="AlphaFoldDB" id="A0A4P6YX24"/>
<organism evidence="1 2">
    <name type="scientific">Periweissella cryptocerci</name>
    <dbReference type="NCBI Taxonomy" id="2506420"/>
    <lineage>
        <taxon>Bacteria</taxon>
        <taxon>Bacillati</taxon>
        <taxon>Bacillota</taxon>
        <taxon>Bacilli</taxon>
        <taxon>Lactobacillales</taxon>
        <taxon>Lactobacillaceae</taxon>
        <taxon>Periweissella</taxon>
    </lineage>
</organism>
<dbReference type="KEGG" id="wei:EQG49_13290"/>
<protein>
    <submittedName>
        <fullName evidence="1">Uncharacterized protein</fullName>
    </submittedName>
</protein>
<proteinExistence type="predicted"/>
<evidence type="ECO:0000313" key="1">
    <source>
        <dbReference type="EMBL" id="QBO37371.1"/>
    </source>
</evidence>
<accession>A0A4P6YX24</accession>